<dbReference type="PANTHER" id="PTHR21136:SF176">
    <property type="entry name" value="VESICLE-ASSOCIATED MEMBRANE PROTEIN 721"/>
    <property type="match status" value="1"/>
</dbReference>
<evidence type="ECO:0000313" key="5">
    <source>
        <dbReference type="EMBL" id="OIT01354.1"/>
    </source>
</evidence>
<evidence type="ECO:0000256" key="2">
    <source>
        <dbReference type="ARBA" id="ARBA00023136"/>
    </source>
</evidence>
<sequence length="85" mass="9936">MMYDFVARGKVMLSEYTKFTGNFSSIASQCLKKLPASNNRFTYNCDDHIFNFIAENGFRYLGSEEHKKEDRKYKPSRAKLLRPPS</sequence>
<keyword evidence="2" id="KW-0472">Membrane</keyword>
<dbReference type="SUPFAM" id="SSF64356">
    <property type="entry name" value="SNARE-like"/>
    <property type="match status" value="1"/>
</dbReference>
<dbReference type="AlphaFoldDB" id="A0A1J6I9Y2"/>
<dbReference type="PANTHER" id="PTHR21136">
    <property type="entry name" value="SNARE PROTEINS"/>
    <property type="match status" value="1"/>
</dbReference>
<dbReference type="CDD" id="cd14824">
    <property type="entry name" value="Longin"/>
    <property type="match status" value="1"/>
</dbReference>
<organism evidence="5 6">
    <name type="scientific">Nicotiana attenuata</name>
    <name type="common">Coyote tobacco</name>
    <dbReference type="NCBI Taxonomy" id="49451"/>
    <lineage>
        <taxon>Eukaryota</taxon>
        <taxon>Viridiplantae</taxon>
        <taxon>Streptophyta</taxon>
        <taxon>Embryophyta</taxon>
        <taxon>Tracheophyta</taxon>
        <taxon>Spermatophyta</taxon>
        <taxon>Magnoliopsida</taxon>
        <taxon>eudicotyledons</taxon>
        <taxon>Gunneridae</taxon>
        <taxon>Pentapetalae</taxon>
        <taxon>asterids</taxon>
        <taxon>lamiids</taxon>
        <taxon>Solanales</taxon>
        <taxon>Solanaceae</taxon>
        <taxon>Nicotianoideae</taxon>
        <taxon>Nicotianeae</taxon>
        <taxon>Nicotiana</taxon>
    </lineage>
</organism>
<evidence type="ECO:0000256" key="1">
    <source>
        <dbReference type="ARBA" id="ARBA00008025"/>
    </source>
</evidence>
<comment type="subcellular location">
    <subcellularLocation>
        <location evidence="3">Endomembrane system</location>
        <topology evidence="3">Single-pass type IV membrane protein</topology>
    </subcellularLocation>
</comment>
<dbReference type="GO" id="GO:0012505">
    <property type="term" value="C:endomembrane system"/>
    <property type="evidence" value="ECO:0007669"/>
    <property type="project" value="UniProtKB-SubCell"/>
</dbReference>
<dbReference type="PROSITE" id="PS50859">
    <property type="entry name" value="LONGIN"/>
    <property type="match status" value="1"/>
</dbReference>
<dbReference type="InterPro" id="IPR051097">
    <property type="entry name" value="Synaptobrevin-like_transport"/>
</dbReference>
<evidence type="ECO:0000259" key="4">
    <source>
        <dbReference type="PROSITE" id="PS50859"/>
    </source>
</evidence>
<proteinExistence type="inferred from homology"/>
<dbReference type="Pfam" id="PF13774">
    <property type="entry name" value="Longin"/>
    <property type="match status" value="1"/>
</dbReference>
<protein>
    <submittedName>
        <fullName evidence="5">Vesicle-associated membrane protein 726</fullName>
    </submittedName>
</protein>
<dbReference type="InterPro" id="IPR011012">
    <property type="entry name" value="Longin-like_dom_sf"/>
</dbReference>
<dbReference type="InterPro" id="IPR010908">
    <property type="entry name" value="Longin_dom"/>
</dbReference>
<dbReference type="Gramene" id="OIT01354">
    <property type="protein sequence ID" value="OIT01354"/>
    <property type="gene ID" value="A4A49_59780"/>
</dbReference>
<feature type="domain" description="Longin" evidence="4">
    <location>
        <begin position="5"/>
        <end position="61"/>
    </location>
</feature>
<keyword evidence="6" id="KW-1185">Reference proteome</keyword>
<dbReference type="SMR" id="A0A1J6I9Y2"/>
<comment type="similarity">
    <text evidence="1">Belongs to the synaptobrevin family.</text>
</comment>
<dbReference type="Proteomes" id="UP000187609">
    <property type="component" value="Unassembled WGS sequence"/>
</dbReference>
<evidence type="ECO:0000313" key="6">
    <source>
        <dbReference type="Proteomes" id="UP000187609"/>
    </source>
</evidence>
<dbReference type="Gene3D" id="3.30.450.50">
    <property type="entry name" value="Longin domain"/>
    <property type="match status" value="1"/>
</dbReference>
<reference evidence="5" key="1">
    <citation type="submission" date="2016-11" db="EMBL/GenBank/DDBJ databases">
        <title>The genome of Nicotiana attenuata.</title>
        <authorList>
            <person name="Xu S."/>
            <person name="Brockmoeller T."/>
            <person name="Gaquerel E."/>
            <person name="Navarro A."/>
            <person name="Kuhl H."/>
            <person name="Gase K."/>
            <person name="Ling Z."/>
            <person name="Zhou W."/>
            <person name="Kreitzer C."/>
            <person name="Stanke M."/>
            <person name="Tang H."/>
            <person name="Lyons E."/>
            <person name="Pandey P."/>
            <person name="Pandey S.P."/>
            <person name="Timmermann B."/>
            <person name="Baldwin I.T."/>
        </authorList>
    </citation>
    <scope>NUCLEOTIDE SEQUENCE [LARGE SCALE GENOMIC DNA]</scope>
    <source>
        <strain evidence="5">UT</strain>
    </source>
</reference>
<accession>A0A1J6I9Y2</accession>
<gene>
    <name evidence="5" type="primary">VAMP726_2</name>
    <name evidence="5" type="ORF">A4A49_59780</name>
</gene>
<dbReference type="STRING" id="49451.A0A1J6I9Y2"/>
<evidence type="ECO:0000256" key="3">
    <source>
        <dbReference type="ARBA" id="ARBA00046280"/>
    </source>
</evidence>
<comment type="caution">
    <text evidence="5">The sequence shown here is derived from an EMBL/GenBank/DDBJ whole genome shotgun (WGS) entry which is preliminary data.</text>
</comment>
<dbReference type="EMBL" id="MJEQ01037189">
    <property type="protein sequence ID" value="OIT01354.1"/>
    <property type="molecule type" value="Genomic_DNA"/>
</dbReference>
<name>A0A1J6I9Y2_NICAT</name>